<dbReference type="InterPro" id="IPR000014">
    <property type="entry name" value="PAS"/>
</dbReference>
<reference evidence="2 3" key="1">
    <citation type="submission" date="2023-04" db="EMBL/GenBank/DDBJ databases">
        <title>Genome of Basidiobolus ranarum AG-B5.</title>
        <authorList>
            <person name="Stajich J.E."/>
            <person name="Carter-House D."/>
            <person name="Gryganskyi A."/>
        </authorList>
    </citation>
    <scope>NUCLEOTIDE SEQUENCE [LARGE SCALE GENOMIC DNA]</scope>
    <source>
        <strain evidence="2 3">AG-B5</strain>
    </source>
</reference>
<dbReference type="SUPFAM" id="SSF55785">
    <property type="entry name" value="PYP-like sensor domain (PAS domain)"/>
    <property type="match status" value="1"/>
</dbReference>
<organism evidence="2 3">
    <name type="scientific">Basidiobolus ranarum</name>
    <dbReference type="NCBI Taxonomy" id="34480"/>
    <lineage>
        <taxon>Eukaryota</taxon>
        <taxon>Fungi</taxon>
        <taxon>Fungi incertae sedis</taxon>
        <taxon>Zoopagomycota</taxon>
        <taxon>Entomophthoromycotina</taxon>
        <taxon>Basidiobolomycetes</taxon>
        <taxon>Basidiobolales</taxon>
        <taxon>Basidiobolaceae</taxon>
        <taxon>Basidiobolus</taxon>
    </lineage>
</organism>
<sequence length="118" mass="13452">MAKFTFVSITNSSNTEIIYLSQSFEDVLGFSIGNWLGKAPIDLFHPEDREGIVIITETCVKLQKLATLVYTRILSASGYQILEICISHCYDILVCSNRLLREEDLPGIFGMFHTIFYY</sequence>
<dbReference type="Proteomes" id="UP001479436">
    <property type="component" value="Unassembled WGS sequence"/>
</dbReference>
<dbReference type="Gene3D" id="3.30.450.20">
    <property type="entry name" value="PAS domain"/>
    <property type="match status" value="1"/>
</dbReference>
<dbReference type="Pfam" id="PF00989">
    <property type="entry name" value="PAS"/>
    <property type="match status" value="1"/>
</dbReference>
<feature type="domain" description="PAS" evidence="1">
    <location>
        <begin position="12"/>
        <end position="63"/>
    </location>
</feature>
<dbReference type="CDD" id="cd00130">
    <property type="entry name" value="PAS"/>
    <property type="match status" value="1"/>
</dbReference>
<evidence type="ECO:0000313" key="2">
    <source>
        <dbReference type="EMBL" id="KAK9761079.1"/>
    </source>
</evidence>
<dbReference type="PROSITE" id="PS50112">
    <property type="entry name" value="PAS"/>
    <property type="match status" value="1"/>
</dbReference>
<dbReference type="EMBL" id="JASJQH010001582">
    <property type="protein sequence ID" value="KAK9761079.1"/>
    <property type="molecule type" value="Genomic_DNA"/>
</dbReference>
<evidence type="ECO:0000313" key="3">
    <source>
        <dbReference type="Proteomes" id="UP001479436"/>
    </source>
</evidence>
<proteinExistence type="predicted"/>
<evidence type="ECO:0000259" key="1">
    <source>
        <dbReference type="PROSITE" id="PS50112"/>
    </source>
</evidence>
<comment type="caution">
    <text evidence="2">The sequence shown here is derived from an EMBL/GenBank/DDBJ whole genome shotgun (WGS) entry which is preliminary data.</text>
</comment>
<dbReference type="InterPro" id="IPR013767">
    <property type="entry name" value="PAS_fold"/>
</dbReference>
<protein>
    <recommendedName>
        <fullName evidence="1">PAS domain-containing protein</fullName>
    </recommendedName>
</protein>
<gene>
    <name evidence="2" type="ORF">K7432_014280</name>
</gene>
<name>A0ABR2WHU7_9FUNG</name>
<accession>A0ABR2WHU7</accession>
<dbReference type="InterPro" id="IPR035965">
    <property type="entry name" value="PAS-like_dom_sf"/>
</dbReference>
<keyword evidence="3" id="KW-1185">Reference proteome</keyword>